<dbReference type="GO" id="GO:0000398">
    <property type="term" value="P:mRNA splicing, via spliceosome"/>
    <property type="evidence" value="ECO:0007669"/>
    <property type="project" value="TreeGrafter"/>
</dbReference>
<gene>
    <name evidence="4" type="ORF">EJ03DRAFT_266561</name>
</gene>
<accession>A0A6G1LI87</accession>
<dbReference type="AlphaFoldDB" id="A0A6G1LI87"/>
<feature type="domain" description="Cwf19-like protein C-terminal" evidence="2">
    <location>
        <begin position="505"/>
        <end position="554"/>
    </location>
</feature>
<dbReference type="InterPro" id="IPR036265">
    <property type="entry name" value="HIT-like_sf"/>
</dbReference>
<dbReference type="GO" id="GO:0071014">
    <property type="term" value="C:post-mRNA release spliceosomal complex"/>
    <property type="evidence" value="ECO:0007669"/>
    <property type="project" value="TreeGrafter"/>
</dbReference>
<evidence type="ECO:0000256" key="1">
    <source>
        <dbReference type="SAM" id="MobiDB-lite"/>
    </source>
</evidence>
<feature type="domain" description="Cwf19-like C-terminal" evidence="3">
    <location>
        <begin position="312"/>
        <end position="441"/>
    </location>
</feature>
<organism evidence="4 5">
    <name type="scientific">Teratosphaeria nubilosa</name>
    <dbReference type="NCBI Taxonomy" id="161662"/>
    <lineage>
        <taxon>Eukaryota</taxon>
        <taxon>Fungi</taxon>
        <taxon>Dikarya</taxon>
        <taxon>Ascomycota</taxon>
        <taxon>Pezizomycotina</taxon>
        <taxon>Dothideomycetes</taxon>
        <taxon>Dothideomycetidae</taxon>
        <taxon>Mycosphaerellales</taxon>
        <taxon>Teratosphaeriaceae</taxon>
        <taxon>Teratosphaeria</taxon>
    </lineage>
</organism>
<dbReference type="CDD" id="cd07380">
    <property type="entry name" value="MPP_CWF19_N"/>
    <property type="match status" value="1"/>
</dbReference>
<dbReference type="SUPFAM" id="SSF54197">
    <property type="entry name" value="HIT-like"/>
    <property type="match status" value="1"/>
</dbReference>
<dbReference type="Proteomes" id="UP000799436">
    <property type="component" value="Unassembled WGS sequence"/>
</dbReference>
<keyword evidence="5" id="KW-1185">Reference proteome</keyword>
<evidence type="ECO:0000313" key="5">
    <source>
        <dbReference type="Proteomes" id="UP000799436"/>
    </source>
</evidence>
<evidence type="ECO:0000259" key="2">
    <source>
        <dbReference type="Pfam" id="PF04676"/>
    </source>
</evidence>
<dbReference type="GO" id="GO:0061632">
    <property type="term" value="F:RNA lariat debranching enzyme activator activity"/>
    <property type="evidence" value="ECO:0007669"/>
    <property type="project" value="TreeGrafter"/>
</dbReference>
<evidence type="ECO:0000259" key="3">
    <source>
        <dbReference type="Pfam" id="PF04677"/>
    </source>
</evidence>
<dbReference type="EMBL" id="ML995814">
    <property type="protein sequence ID" value="KAF2772661.1"/>
    <property type="molecule type" value="Genomic_DNA"/>
</dbReference>
<dbReference type="Pfam" id="PF04676">
    <property type="entry name" value="CwfJ_C_2"/>
    <property type="match status" value="1"/>
</dbReference>
<dbReference type="InterPro" id="IPR029052">
    <property type="entry name" value="Metallo-depent_PP-like"/>
</dbReference>
<protein>
    <recommendedName>
        <fullName evidence="6">CwfJ domain-containing protein</fullName>
    </recommendedName>
</protein>
<dbReference type="OrthoDB" id="444325at2759"/>
<dbReference type="InterPro" id="IPR006767">
    <property type="entry name" value="Cwf19-like_C_dom-2"/>
</dbReference>
<name>A0A6G1LI87_9PEZI</name>
<dbReference type="Pfam" id="PF04677">
    <property type="entry name" value="CwfJ_C_1"/>
    <property type="match status" value="1"/>
</dbReference>
<dbReference type="SUPFAM" id="SSF56300">
    <property type="entry name" value="Metallo-dependent phosphatases"/>
    <property type="match status" value="1"/>
</dbReference>
<sequence>MTDADPPLFSSFVIGDLNGKLSEVFTKVAKLHEKQQFAFGIIAGDLFGPDPDETEVDKILSGDINVPVPIYFALGKHPFPNKVQAKLEANDGELCPNLTCFGRRGVVKTTEGFNVASIGGVHDGSKDQPTSQYSGSYTDADVASLATSQSETGVDLLITSDWPQSITDGSKVAYSGEQKPQGVESLSNLCTAVKPRYHFSTSENYHEREPYFHAGPPPRSVTRFISIAPYGNPTKQKWIYAFSLDTSNEPPKTLEGCTASPFTVTKKRKLDSDPSNSGDNFRYANNNNSYQDRTHDRGPRGRTKRQRGPPPTPQECYFCLSRKDAQVHLLVSIATNTYLTIAKGPLTTPQTFSAHNLPIPTHILIIPIAHKPTLPSIPDADDRASTETEMQQYRAALHKMLAARTADRATDSRLGAVTFALSQTSGIHLHWQFLPLPSDLITRGLLTAAFETEAQNLHYPPFLHKFKEMQDVEESGDFFKVMIWSETYRKEMVLPLGGSGSGSGEWRFDLQFGRRVVGKLLGLEERVHWRDCPQSVAEEAAEAEATKELFGGFDPFR</sequence>
<dbReference type="InterPro" id="IPR040194">
    <property type="entry name" value="Cwf19-like"/>
</dbReference>
<dbReference type="PANTHER" id="PTHR12072">
    <property type="entry name" value="CWF19, CELL CYCLE CONTROL PROTEIN"/>
    <property type="match status" value="1"/>
</dbReference>
<feature type="compositionally biased region" description="Polar residues" evidence="1">
    <location>
        <begin position="273"/>
        <end position="291"/>
    </location>
</feature>
<dbReference type="PANTHER" id="PTHR12072:SF4">
    <property type="entry name" value="CWF19-LIKE PROTEIN 1"/>
    <property type="match status" value="1"/>
</dbReference>
<dbReference type="InterPro" id="IPR006768">
    <property type="entry name" value="Cwf19-like_C_dom-1"/>
</dbReference>
<proteinExistence type="predicted"/>
<reference evidence="4" key="1">
    <citation type="journal article" date="2020" name="Stud. Mycol.">
        <title>101 Dothideomycetes genomes: a test case for predicting lifestyles and emergence of pathogens.</title>
        <authorList>
            <person name="Haridas S."/>
            <person name="Albert R."/>
            <person name="Binder M."/>
            <person name="Bloem J."/>
            <person name="Labutti K."/>
            <person name="Salamov A."/>
            <person name="Andreopoulos B."/>
            <person name="Baker S."/>
            <person name="Barry K."/>
            <person name="Bills G."/>
            <person name="Bluhm B."/>
            <person name="Cannon C."/>
            <person name="Castanera R."/>
            <person name="Culley D."/>
            <person name="Daum C."/>
            <person name="Ezra D."/>
            <person name="Gonzalez J."/>
            <person name="Henrissat B."/>
            <person name="Kuo A."/>
            <person name="Liang C."/>
            <person name="Lipzen A."/>
            <person name="Lutzoni F."/>
            <person name="Magnuson J."/>
            <person name="Mondo S."/>
            <person name="Nolan M."/>
            <person name="Ohm R."/>
            <person name="Pangilinan J."/>
            <person name="Park H.-J."/>
            <person name="Ramirez L."/>
            <person name="Alfaro M."/>
            <person name="Sun H."/>
            <person name="Tritt A."/>
            <person name="Yoshinaga Y."/>
            <person name="Zwiers L.-H."/>
            <person name="Turgeon B."/>
            <person name="Goodwin S."/>
            <person name="Spatafora J."/>
            <person name="Crous P."/>
            <person name="Grigoriev I."/>
        </authorList>
    </citation>
    <scope>NUCLEOTIDE SEQUENCE</scope>
    <source>
        <strain evidence="4">CBS 116005</strain>
    </source>
</reference>
<feature type="region of interest" description="Disordered" evidence="1">
    <location>
        <begin position="265"/>
        <end position="314"/>
    </location>
</feature>
<evidence type="ECO:0008006" key="6">
    <source>
        <dbReference type="Google" id="ProtNLM"/>
    </source>
</evidence>
<evidence type="ECO:0000313" key="4">
    <source>
        <dbReference type="EMBL" id="KAF2772661.1"/>
    </source>
</evidence>